<accession>A0AAU9Y468</accession>
<dbReference type="Gene3D" id="1.20.5.170">
    <property type="match status" value="1"/>
</dbReference>
<evidence type="ECO:0000313" key="4">
    <source>
        <dbReference type="EMBL" id="CAH3168917.1"/>
    </source>
</evidence>
<evidence type="ECO:0000256" key="3">
    <source>
        <dbReference type="SAM" id="Coils"/>
    </source>
</evidence>
<reference evidence="4 5" key="1">
    <citation type="submission" date="2022-05" db="EMBL/GenBank/DDBJ databases">
        <authorList>
            <consortium name="Genoscope - CEA"/>
            <person name="William W."/>
        </authorList>
    </citation>
    <scope>NUCLEOTIDE SEQUENCE [LARGE SCALE GENOMIC DNA]</scope>
</reference>
<dbReference type="PANTHER" id="PTHR19269">
    <property type="entry name" value="TROPOMYOSIN"/>
    <property type="match status" value="1"/>
</dbReference>
<gene>
    <name evidence="4" type="ORF">PMEA_00009954</name>
</gene>
<organism evidence="4 5">
    <name type="scientific">Pocillopora meandrina</name>
    <dbReference type="NCBI Taxonomy" id="46732"/>
    <lineage>
        <taxon>Eukaryota</taxon>
        <taxon>Metazoa</taxon>
        <taxon>Cnidaria</taxon>
        <taxon>Anthozoa</taxon>
        <taxon>Hexacorallia</taxon>
        <taxon>Scleractinia</taxon>
        <taxon>Astrocoeniina</taxon>
        <taxon>Pocilloporidae</taxon>
        <taxon>Pocillopora</taxon>
    </lineage>
</organism>
<evidence type="ECO:0008006" key="6">
    <source>
        <dbReference type="Google" id="ProtNLM"/>
    </source>
</evidence>
<dbReference type="PRINTS" id="PR00194">
    <property type="entry name" value="TROPOMYOSIN"/>
</dbReference>
<protein>
    <recommendedName>
        <fullName evidence="6">Tropomyosin</fullName>
    </recommendedName>
</protein>
<dbReference type="Proteomes" id="UP001159428">
    <property type="component" value="Unassembled WGS sequence"/>
</dbReference>
<evidence type="ECO:0000313" key="5">
    <source>
        <dbReference type="Proteomes" id="UP001159428"/>
    </source>
</evidence>
<dbReference type="AlphaFoldDB" id="A0AAU9Y468"/>
<sequence>MSTLFEDVKNKMIAIKAKTEEAVEREHDACSELKTKIQEIASKEDEAAGYHRRIQFLRKKLEDAQAETDEKESRLKELNDKADAEAVKGRELTYAEVETDEQLRELEHQVQEAQSAAETAHMRLNEAQRKLTVIENELSRSEIRKDTAVKRVEELEHMIRTAGENLRKLEQEDVLASERETDSQQKIQILEEELKVQIEKCEETERLESTKLRLIDELTTDIEFWNSKKLKLLNEIDAMESMD</sequence>
<comment type="caution">
    <text evidence="4">The sequence shown here is derived from an EMBL/GenBank/DDBJ whole genome shotgun (WGS) entry which is preliminary data.</text>
</comment>
<dbReference type="Pfam" id="PF00261">
    <property type="entry name" value="Tropomyosin"/>
    <property type="match status" value="1"/>
</dbReference>
<comment type="similarity">
    <text evidence="1">Belongs to the tropomyosin family.</text>
</comment>
<proteinExistence type="inferred from homology"/>
<feature type="coiled-coil region" evidence="3">
    <location>
        <begin position="40"/>
        <end position="235"/>
    </location>
</feature>
<dbReference type="EMBL" id="CALNXJ010000193">
    <property type="protein sequence ID" value="CAH3168917.1"/>
    <property type="molecule type" value="Genomic_DNA"/>
</dbReference>
<keyword evidence="2 3" id="KW-0175">Coiled coil</keyword>
<evidence type="ECO:0000256" key="1">
    <source>
        <dbReference type="ARBA" id="ARBA00009036"/>
    </source>
</evidence>
<dbReference type="SUPFAM" id="SSF57997">
    <property type="entry name" value="Tropomyosin"/>
    <property type="match status" value="1"/>
</dbReference>
<keyword evidence="5" id="KW-1185">Reference proteome</keyword>
<name>A0AAU9Y468_9CNID</name>
<dbReference type="InterPro" id="IPR000533">
    <property type="entry name" value="Tropomyosin"/>
</dbReference>
<evidence type="ECO:0000256" key="2">
    <source>
        <dbReference type="ARBA" id="ARBA00023054"/>
    </source>
</evidence>